<dbReference type="PRINTS" id="PR00081">
    <property type="entry name" value="GDHRDH"/>
</dbReference>
<dbReference type="PANTHER" id="PTHR43477">
    <property type="entry name" value="DIHYDROANTICAPSIN 7-DEHYDROGENASE"/>
    <property type="match status" value="1"/>
</dbReference>
<dbReference type="Proteomes" id="UP001596306">
    <property type="component" value="Unassembled WGS sequence"/>
</dbReference>
<keyword evidence="2 3" id="KW-0560">Oxidoreductase</keyword>
<dbReference type="Gene3D" id="3.40.50.720">
    <property type="entry name" value="NAD(P)-binding Rossmann-like Domain"/>
    <property type="match status" value="1"/>
</dbReference>
<keyword evidence="4" id="KW-1185">Reference proteome</keyword>
<proteinExistence type="inferred from homology"/>
<dbReference type="RefSeq" id="WP_386726290.1">
    <property type="nucleotide sequence ID" value="NZ_JBHSTP010000001.1"/>
</dbReference>
<evidence type="ECO:0000313" key="3">
    <source>
        <dbReference type="EMBL" id="MFC6354630.1"/>
    </source>
</evidence>
<dbReference type="InterPro" id="IPR036291">
    <property type="entry name" value="NAD(P)-bd_dom_sf"/>
</dbReference>
<reference evidence="4" key="1">
    <citation type="journal article" date="2019" name="Int. J. Syst. Evol. Microbiol.">
        <title>The Global Catalogue of Microorganisms (GCM) 10K type strain sequencing project: providing services to taxonomists for standard genome sequencing and annotation.</title>
        <authorList>
            <consortium name="The Broad Institute Genomics Platform"/>
            <consortium name="The Broad Institute Genome Sequencing Center for Infectious Disease"/>
            <person name="Wu L."/>
            <person name="Ma J."/>
        </authorList>
    </citation>
    <scope>NUCLEOTIDE SEQUENCE [LARGE SCALE GENOMIC DNA]</scope>
    <source>
        <strain evidence="4">CCUG 43304</strain>
    </source>
</reference>
<dbReference type="CDD" id="cd05233">
    <property type="entry name" value="SDR_c"/>
    <property type="match status" value="1"/>
</dbReference>
<dbReference type="PRINTS" id="PR00080">
    <property type="entry name" value="SDRFAMILY"/>
</dbReference>
<evidence type="ECO:0000256" key="2">
    <source>
        <dbReference type="ARBA" id="ARBA00023002"/>
    </source>
</evidence>
<evidence type="ECO:0000256" key="1">
    <source>
        <dbReference type="ARBA" id="ARBA00006484"/>
    </source>
</evidence>
<dbReference type="InterPro" id="IPR051122">
    <property type="entry name" value="SDR_DHRS6-like"/>
</dbReference>
<sequence length="238" mass="24615">MSQTTGVALITGAASGMGLSTVEEFLRRGYKVIGIDIDTGSVAADLAADFTPIIADVRSRDALVAAIDGVLAEGERIDVVANIAGVYPPTTLDSYDEASYRRIFDINVLGPLNVIAVTHPRMGAGGSIVNFASVDAFEVSRGQLLYGASKAAVVMLTKSLALELAPRGIRVNGIAPGWVATPGNAATGRMEAAAASIPLGRVAQPEEIAAWVWLISHGDHAAFLTGETIVLAGGDVMR</sequence>
<dbReference type="InterPro" id="IPR002347">
    <property type="entry name" value="SDR_fam"/>
</dbReference>
<dbReference type="PANTHER" id="PTHR43477:SF1">
    <property type="entry name" value="DIHYDROANTICAPSIN 7-DEHYDROGENASE"/>
    <property type="match status" value="1"/>
</dbReference>
<comment type="caution">
    <text evidence="3">The sequence shown here is derived from an EMBL/GenBank/DDBJ whole genome shotgun (WGS) entry which is preliminary data.</text>
</comment>
<dbReference type="GO" id="GO:0016491">
    <property type="term" value="F:oxidoreductase activity"/>
    <property type="evidence" value="ECO:0007669"/>
    <property type="project" value="UniProtKB-KW"/>
</dbReference>
<dbReference type="SUPFAM" id="SSF51735">
    <property type="entry name" value="NAD(P)-binding Rossmann-fold domains"/>
    <property type="match status" value="1"/>
</dbReference>
<dbReference type="EMBL" id="JBHSTP010000001">
    <property type="protein sequence ID" value="MFC6354630.1"/>
    <property type="molecule type" value="Genomic_DNA"/>
</dbReference>
<accession>A0ABW1VBY8</accession>
<comment type="similarity">
    <text evidence="1">Belongs to the short-chain dehydrogenases/reductases (SDR) family.</text>
</comment>
<gene>
    <name evidence="3" type="ORF">ACFQB0_00680</name>
</gene>
<protein>
    <submittedName>
        <fullName evidence="3">SDR family NAD(P)-dependent oxidoreductase</fullName>
        <ecNumber evidence="3">1.1.1.-</ecNumber>
    </submittedName>
</protein>
<name>A0ABW1VBY8_9MICO</name>
<dbReference type="Pfam" id="PF13561">
    <property type="entry name" value="adh_short_C2"/>
    <property type="match status" value="1"/>
</dbReference>
<evidence type="ECO:0000313" key="4">
    <source>
        <dbReference type="Proteomes" id="UP001596306"/>
    </source>
</evidence>
<dbReference type="InterPro" id="IPR020904">
    <property type="entry name" value="Sc_DH/Rdtase_CS"/>
</dbReference>
<dbReference type="EC" id="1.1.1.-" evidence="3"/>
<dbReference type="PROSITE" id="PS00061">
    <property type="entry name" value="ADH_SHORT"/>
    <property type="match status" value="1"/>
</dbReference>
<organism evidence="3 4">
    <name type="scientific">Luethyella okanaganae</name>
    <dbReference type="NCBI Taxonomy" id="69372"/>
    <lineage>
        <taxon>Bacteria</taxon>
        <taxon>Bacillati</taxon>
        <taxon>Actinomycetota</taxon>
        <taxon>Actinomycetes</taxon>
        <taxon>Micrococcales</taxon>
        <taxon>Microbacteriaceae</taxon>
        <taxon>Luethyella</taxon>
    </lineage>
</organism>